<gene>
    <name evidence="2" type="ORF">MNB_SV-13-1676</name>
</gene>
<organism evidence="2">
    <name type="scientific">hydrothermal vent metagenome</name>
    <dbReference type="NCBI Taxonomy" id="652676"/>
    <lineage>
        <taxon>unclassified sequences</taxon>
        <taxon>metagenomes</taxon>
        <taxon>ecological metagenomes</taxon>
    </lineage>
</organism>
<evidence type="ECO:0000313" key="2">
    <source>
        <dbReference type="EMBL" id="SFV64946.1"/>
    </source>
</evidence>
<sequence length="316" mass="36815">MHKELKGWIEFLGIKEPELEALHGDAGSRCYYRITNKPTKDFLVMDASEDTKSVPLFIGVGMRLMEYGIRIPQMKSYELHKGFMLLEDVGSTHLYDKCGDENIRGYYEKAIANIVKMQKAPHQGLAVYDREFLIDEMNIMQEWYLKAYLGKSLECVQGRRLLEMFALISKEVMAQPQETFVHRDYHSKNLMIDSNDALVLIDFQDARSGGVTYDLVSLLRDAYVGFDKRELKRLIKLFIELKGLEVDEETFMRWFDFTALQRHIKILGIFARLSLRDGKDEYLQYMPLVRQYIANVIAKYPELEGLEFILDAKCQA</sequence>
<dbReference type="EMBL" id="FPHM01000089">
    <property type="protein sequence ID" value="SFV64946.1"/>
    <property type="molecule type" value="Genomic_DNA"/>
</dbReference>
<accession>A0A1W1CGM8</accession>
<proteinExistence type="predicted"/>
<dbReference type="Pfam" id="PF01636">
    <property type="entry name" value="APH"/>
    <property type="match status" value="1"/>
</dbReference>
<name>A0A1W1CGM8_9ZZZZ</name>
<evidence type="ECO:0000259" key="1">
    <source>
        <dbReference type="Pfam" id="PF01636"/>
    </source>
</evidence>
<dbReference type="SUPFAM" id="SSF56112">
    <property type="entry name" value="Protein kinase-like (PK-like)"/>
    <property type="match status" value="1"/>
</dbReference>
<dbReference type="GO" id="GO:0016301">
    <property type="term" value="F:kinase activity"/>
    <property type="evidence" value="ECO:0007669"/>
    <property type="project" value="UniProtKB-KW"/>
</dbReference>
<dbReference type="Gene3D" id="3.90.1200.10">
    <property type="match status" value="1"/>
</dbReference>
<dbReference type="InterPro" id="IPR002575">
    <property type="entry name" value="Aminoglycoside_PTrfase"/>
</dbReference>
<keyword evidence="2" id="KW-0418">Kinase</keyword>
<dbReference type="Gene3D" id="3.30.200.20">
    <property type="entry name" value="Phosphorylase Kinase, domain 1"/>
    <property type="match status" value="1"/>
</dbReference>
<protein>
    <submittedName>
        <fullName evidence="2">COG3178: Predicted phosphotransferase related to Ser/Thr protein kinases</fullName>
    </submittedName>
</protein>
<keyword evidence="2" id="KW-0808">Transferase</keyword>
<feature type="domain" description="Aminoglycoside phosphotransferase" evidence="1">
    <location>
        <begin position="19"/>
        <end position="236"/>
    </location>
</feature>
<reference evidence="2" key="1">
    <citation type="submission" date="2016-10" db="EMBL/GenBank/DDBJ databases">
        <authorList>
            <person name="de Groot N.N."/>
        </authorList>
    </citation>
    <scope>NUCLEOTIDE SEQUENCE</scope>
</reference>
<dbReference type="AlphaFoldDB" id="A0A1W1CGM8"/>
<dbReference type="InterPro" id="IPR011009">
    <property type="entry name" value="Kinase-like_dom_sf"/>
</dbReference>